<feature type="transmembrane region" description="Helical" evidence="6">
    <location>
        <begin position="54"/>
        <end position="75"/>
    </location>
</feature>
<keyword evidence="4 6" id="KW-1133">Transmembrane helix</keyword>
<feature type="transmembrane region" description="Helical" evidence="6">
    <location>
        <begin position="117"/>
        <end position="140"/>
    </location>
</feature>
<dbReference type="InterPro" id="IPR000620">
    <property type="entry name" value="EamA_dom"/>
</dbReference>
<evidence type="ECO:0000313" key="9">
    <source>
        <dbReference type="Proteomes" id="UP001229421"/>
    </source>
</evidence>
<dbReference type="InterPro" id="IPR037185">
    <property type="entry name" value="EmrE-like"/>
</dbReference>
<evidence type="ECO:0000259" key="7">
    <source>
        <dbReference type="Pfam" id="PF00892"/>
    </source>
</evidence>
<name>A0AAD8PAK5_TARER</name>
<feature type="transmembrane region" description="Helical" evidence="6">
    <location>
        <begin position="255"/>
        <end position="276"/>
    </location>
</feature>
<comment type="subcellular location">
    <subcellularLocation>
        <location evidence="1">Membrane</location>
        <topology evidence="1">Multi-pass membrane protein</topology>
    </subcellularLocation>
</comment>
<keyword evidence="9" id="KW-1185">Reference proteome</keyword>
<comment type="similarity">
    <text evidence="2">Belongs to the drug/metabolite transporter (DMT) superfamily. Plant drug/metabolite exporter (P-DME) (TC 2.A.7.4) family.</text>
</comment>
<feature type="transmembrane region" description="Helical" evidence="6">
    <location>
        <begin position="288"/>
        <end position="307"/>
    </location>
</feature>
<reference evidence="8" key="1">
    <citation type="journal article" date="2023" name="bioRxiv">
        <title>Improved chromosome-level genome assembly for marigold (Tagetes erecta).</title>
        <authorList>
            <person name="Jiang F."/>
            <person name="Yuan L."/>
            <person name="Wang S."/>
            <person name="Wang H."/>
            <person name="Xu D."/>
            <person name="Wang A."/>
            <person name="Fan W."/>
        </authorList>
    </citation>
    <scope>NUCLEOTIDE SEQUENCE</scope>
    <source>
        <strain evidence="8">WSJ</strain>
        <tissue evidence="8">Leaf</tissue>
    </source>
</reference>
<proteinExistence type="inferred from homology"/>
<keyword evidence="3 6" id="KW-0812">Transmembrane</keyword>
<comment type="caution">
    <text evidence="8">The sequence shown here is derived from an EMBL/GenBank/DDBJ whole genome shotgun (WGS) entry which is preliminary data.</text>
</comment>
<dbReference type="AlphaFoldDB" id="A0AAD8PAK5"/>
<evidence type="ECO:0000256" key="4">
    <source>
        <dbReference type="ARBA" id="ARBA00022989"/>
    </source>
</evidence>
<dbReference type="Pfam" id="PF00892">
    <property type="entry name" value="EamA"/>
    <property type="match status" value="1"/>
</dbReference>
<evidence type="ECO:0000256" key="5">
    <source>
        <dbReference type="ARBA" id="ARBA00023136"/>
    </source>
</evidence>
<feature type="transmembrane region" description="Helical" evidence="6">
    <location>
        <begin position="146"/>
        <end position="166"/>
    </location>
</feature>
<feature type="transmembrane region" description="Helical" evidence="6">
    <location>
        <begin position="319"/>
        <end position="339"/>
    </location>
</feature>
<feature type="transmembrane region" description="Helical" evidence="6">
    <location>
        <begin position="224"/>
        <end position="243"/>
    </location>
</feature>
<dbReference type="GO" id="GO:0022857">
    <property type="term" value="F:transmembrane transporter activity"/>
    <property type="evidence" value="ECO:0007669"/>
    <property type="project" value="InterPro"/>
</dbReference>
<sequence>MHVMKFDFCCMSYDKYGELLAGGSTYIVGLVVLKSKLTMTRTDTWSWMDDVLPFVAMLMVTCLDIAVLTIVKAAMNDGMGSIVYVIYHNALGTFILFPFFILHILRNVDRPPLTFRILFRFFILSLLGISLFQVLWFVGVDYSSPTMASAILNLLPGITFLIAVIFRMEKIDMKSASSIAKVLGTMIAISGAMVFTFYQGPGVLNTTISSSPTHLFVSQPSQRIFGGLITFISVIFACMWLVLQTTTAREYPDQQTIVFFFCLFGTIQCVALSPFLERNQSAWVLQDGIRVTTVVLGGVYSSAFRNSVLTWCMGKKGPIYIAMFSPLSIVLAVILGVTFLGDSLYLGNVIGAAIVAVGFYTVIWGQAKEKNTIAVVSGDDLDASSALGSYDQSQTAALLSSKNEPESLAKEKGSNIKCTFGTKCEKTIKRTSIDLFCIIVSPVARTSINDQPYTHTNKINVNYYCFKGQGFWFLLHPTEVERRNNKPT</sequence>
<gene>
    <name evidence="8" type="ORF">QVD17_04656</name>
</gene>
<accession>A0AAD8PAK5</accession>
<feature type="transmembrane region" description="Helical" evidence="6">
    <location>
        <begin position="81"/>
        <end position="105"/>
    </location>
</feature>
<dbReference type="GO" id="GO:0016020">
    <property type="term" value="C:membrane"/>
    <property type="evidence" value="ECO:0007669"/>
    <property type="project" value="UniProtKB-SubCell"/>
</dbReference>
<evidence type="ECO:0000256" key="1">
    <source>
        <dbReference type="ARBA" id="ARBA00004141"/>
    </source>
</evidence>
<organism evidence="8 9">
    <name type="scientific">Tagetes erecta</name>
    <name type="common">African marigold</name>
    <dbReference type="NCBI Taxonomy" id="13708"/>
    <lineage>
        <taxon>Eukaryota</taxon>
        <taxon>Viridiplantae</taxon>
        <taxon>Streptophyta</taxon>
        <taxon>Embryophyta</taxon>
        <taxon>Tracheophyta</taxon>
        <taxon>Spermatophyta</taxon>
        <taxon>Magnoliopsida</taxon>
        <taxon>eudicotyledons</taxon>
        <taxon>Gunneridae</taxon>
        <taxon>Pentapetalae</taxon>
        <taxon>asterids</taxon>
        <taxon>campanulids</taxon>
        <taxon>Asterales</taxon>
        <taxon>Asteraceae</taxon>
        <taxon>Asteroideae</taxon>
        <taxon>Heliantheae alliance</taxon>
        <taxon>Tageteae</taxon>
        <taxon>Tagetes</taxon>
    </lineage>
</organism>
<keyword evidence="5 6" id="KW-0472">Membrane</keyword>
<protein>
    <recommendedName>
        <fullName evidence="7">EamA domain-containing protein</fullName>
    </recommendedName>
</protein>
<dbReference type="SUPFAM" id="SSF103481">
    <property type="entry name" value="Multidrug resistance efflux transporter EmrE"/>
    <property type="match status" value="2"/>
</dbReference>
<feature type="domain" description="EamA" evidence="7">
    <location>
        <begin position="57"/>
        <end position="187"/>
    </location>
</feature>
<dbReference type="PANTHER" id="PTHR31218">
    <property type="entry name" value="WAT1-RELATED PROTEIN"/>
    <property type="match status" value="1"/>
</dbReference>
<evidence type="ECO:0000256" key="3">
    <source>
        <dbReference type="ARBA" id="ARBA00022692"/>
    </source>
</evidence>
<dbReference type="EMBL" id="JAUHHV010000001">
    <property type="protein sequence ID" value="KAK1438844.1"/>
    <property type="molecule type" value="Genomic_DNA"/>
</dbReference>
<evidence type="ECO:0000256" key="6">
    <source>
        <dbReference type="SAM" id="Phobius"/>
    </source>
</evidence>
<evidence type="ECO:0000313" key="8">
    <source>
        <dbReference type="EMBL" id="KAK1438844.1"/>
    </source>
</evidence>
<feature type="transmembrane region" description="Helical" evidence="6">
    <location>
        <begin position="345"/>
        <end position="363"/>
    </location>
</feature>
<dbReference type="InterPro" id="IPR030184">
    <property type="entry name" value="WAT1-related"/>
</dbReference>
<evidence type="ECO:0000256" key="2">
    <source>
        <dbReference type="ARBA" id="ARBA00007635"/>
    </source>
</evidence>
<feature type="transmembrane region" description="Helical" evidence="6">
    <location>
        <begin position="178"/>
        <end position="198"/>
    </location>
</feature>
<dbReference type="Proteomes" id="UP001229421">
    <property type="component" value="Unassembled WGS sequence"/>
</dbReference>